<organism evidence="1 2">
    <name type="scientific">Hypoxylon rubiginosum</name>
    <dbReference type="NCBI Taxonomy" id="110542"/>
    <lineage>
        <taxon>Eukaryota</taxon>
        <taxon>Fungi</taxon>
        <taxon>Dikarya</taxon>
        <taxon>Ascomycota</taxon>
        <taxon>Pezizomycotina</taxon>
        <taxon>Sordariomycetes</taxon>
        <taxon>Xylariomycetidae</taxon>
        <taxon>Xylariales</taxon>
        <taxon>Hypoxylaceae</taxon>
        <taxon>Hypoxylon</taxon>
    </lineage>
</organism>
<name>A0ACB9YZ51_9PEZI</name>
<evidence type="ECO:0000313" key="1">
    <source>
        <dbReference type="EMBL" id="KAI4864299.1"/>
    </source>
</evidence>
<gene>
    <name evidence="1" type="ORF">F4820DRAFT_470636</name>
</gene>
<dbReference type="Proteomes" id="UP001497700">
    <property type="component" value="Unassembled WGS sequence"/>
</dbReference>
<keyword evidence="2" id="KW-1185">Reference proteome</keyword>
<comment type="caution">
    <text evidence="1">The sequence shown here is derived from an EMBL/GenBank/DDBJ whole genome shotgun (WGS) entry which is preliminary data.</text>
</comment>
<protein>
    <submittedName>
        <fullName evidence="1">Uncharacterized protein</fullName>
    </submittedName>
</protein>
<reference evidence="1 2" key="1">
    <citation type="journal article" date="2022" name="New Phytol.">
        <title>Ecological generalism drives hyperdiversity of secondary metabolite gene clusters in xylarialean endophytes.</title>
        <authorList>
            <person name="Franco M.E.E."/>
            <person name="Wisecaver J.H."/>
            <person name="Arnold A.E."/>
            <person name="Ju Y.M."/>
            <person name="Slot J.C."/>
            <person name="Ahrendt S."/>
            <person name="Moore L.P."/>
            <person name="Eastman K.E."/>
            <person name="Scott K."/>
            <person name="Konkel Z."/>
            <person name="Mondo S.J."/>
            <person name="Kuo A."/>
            <person name="Hayes R.D."/>
            <person name="Haridas S."/>
            <person name="Andreopoulos B."/>
            <person name="Riley R."/>
            <person name="LaButti K."/>
            <person name="Pangilinan J."/>
            <person name="Lipzen A."/>
            <person name="Amirebrahimi M."/>
            <person name="Yan J."/>
            <person name="Adam C."/>
            <person name="Keymanesh K."/>
            <person name="Ng V."/>
            <person name="Louie K."/>
            <person name="Northen T."/>
            <person name="Drula E."/>
            <person name="Henrissat B."/>
            <person name="Hsieh H.M."/>
            <person name="Youens-Clark K."/>
            <person name="Lutzoni F."/>
            <person name="Miadlikowska J."/>
            <person name="Eastwood D.C."/>
            <person name="Hamelin R.C."/>
            <person name="Grigoriev I.V."/>
            <person name="U'Ren J.M."/>
        </authorList>
    </citation>
    <scope>NUCLEOTIDE SEQUENCE [LARGE SCALE GENOMIC DNA]</scope>
    <source>
        <strain evidence="1 2">CBS 119005</strain>
    </source>
</reference>
<proteinExistence type="predicted"/>
<dbReference type="EMBL" id="MU393488">
    <property type="protein sequence ID" value="KAI4864299.1"/>
    <property type="molecule type" value="Genomic_DNA"/>
</dbReference>
<accession>A0ACB9YZ51</accession>
<evidence type="ECO:0000313" key="2">
    <source>
        <dbReference type="Proteomes" id="UP001497700"/>
    </source>
</evidence>
<sequence>MLLSSRATMMSIDEHSAGPSSFPHPNPPPLSSKTSSRFHARPPVEKGKGVGKPWADGPWPLIETPSRTQRLTSAALHIANELAHAHNAMLRGLNAIYLQAPFVTLPGDVADLLFLTRAWSAWVLDHHALKETAMLPGFEAALGLAPGSLRRRRATTPPTFRSGGGEEGEEGGEEHGKSMENGNGNGKGKVEEAEDLALQLQRVHAYAASTLAQPASYSGSTLRALLASLAASLVPHLHDQISLLARMQDLSSSSSPSPFSSPSPSPYSSSSSTSSSIRPPPPSSASSSSSSARSLSIATAAAADRAAARANKLTQTHLSCESALADRADRFVVPPMVTRLRDAAYDGRNGAAAWPRLSVPALHAIADRLSPRHAGAWRFCPSDVWGRPRELGFLGGEGEGKVGEEVRE</sequence>